<dbReference type="PANTHER" id="PTHR37162:SF1">
    <property type="entry name" value="BED-TYPE DOMAIN-CONTAINING PROTEIN"/>
    <property type="match status" value="1"/>
</dbReference>
<comment type="caution">
    <text evidence="1">The sequence shown here is derived from an EMBL/GenBank/DDBJ whole genome shotgun (WGS) entry which is preliminary data.</text>
</comment>
<evidence type="ECO:0000313" key="2">
    <source>
        <dbReference type="Proteomes" id="UP001159363"/>
    </source>
</evidence>
<gene>
    <name evidence="1" type="ORF">PR048_005325</name>
</gene>
<organism evidence="1 2">
    <name type="scientific">Dryococelus australis</name>
    <dbReference type="NCBI Taxonomy" id="614101"/>
    <lineage>
        <taxon>Eukaryota</taxon>
        <taxon>Metazoa</taxon>
        <taxon>Ecdysozoa</taxon>
        <taxon>Arthropoda</taxon>
        <taxon>Hexapoda</taxon>
        <taxon>Insecta</taxon>
        <taxon>Pterygota</taxon>
        <taxon>Neoptera</taxon>
        <taxon>Polyneoptera</taxon>
        <taxon>Phasmatodea</taxon>
        <taxon>Verophasmatodea</taxon>
        <taxon>Anareolatae</taxon>
        <taxon>Phasmatidae</taxon>
        <taxon>Eurycanthinae</taxon>
        <taxon>Dryococelus</taxon>
    </lineage>
</organism>
<name>A0ABQ9I7W3_9NEOP</name>
<dbReference type="EMBL" id="JARBHB010000002">
    <property type="protein sequence ID" value="KAJ8892744.1"/>
    <property type="molecule type" value="Genomic_DNA"/>
</dbReference>
<reference evidence="1 2" key="1">
    <citation type="submission" date="2023-02" db="EMBL/GenBank/DDBJ databases">
        <title>LHISI_Scaffold_Assembly.</title>
        <authorList>
            <person name="Stuart O.P."/>
            <person name="Cleave R."/>
            <person name="Magrath M.J.L."/>
            <person name="Mikheyev A.S."/>
        </authorList>
    </citation>
    <scope>NUCLEOTIDE SEQUENCE [LARGE SCALE GENOMIC DNA]</scope>
    <source>
        <strain evidence="1">Daus_M_001</strain>
        <tissue evidence="1">Leg muscle</tissue>
    </source>
</reference>
<protein>
    <recommendedName>
        <fullName evidence="3">DUF4371 domain-containing protein</fullName>
    </recommendedName>
</protein>
<proteinExistence type="predicted"/>
<accession>A0ABQ9I7W3</accession>
<sequence>MDIPLQKKVYSQQFRTEWLSNEDFKGWLKSVDSKVMTSLSLSSTKCTEIIREVSGPHFLEAVIRDISDQKYRIILEESTDITIISIDLANISDISIALTRLIKESGLQMENMIGIGTDTASVMIGVNNGVHKILKEEYGISHLILVLCVCHSLQLSVSHASEK</sequence>
<keyword evidence="2" id="KW-1185">Reference proteome</keyword>
<dbReference type="PANTHER" id="PTHR37162">
    <property type="entry name" value="HAT FAMILY DIMERISATION DOMAINCONTAINING PROTEIN-RELATED"/>
    <property type="match status" value="1"/>
</dbReference>
<evidence type="ECO:0000313" key="1">
    <source>
        <dbReference type="EMBL" id="KAJ8892744.1"/>
    </source>
</evidence>
<dbReference type="Proteomes" id="UP001159363">
    <property type="component" value="Chromosome 2"/>
</dbReference>
<evidence type="ECO:0008006" key="3">
    <source>
        <dbReference type="Google" id="ProtNLM"/>
    </source>
</evidence>